<dbReference type="SUPFAM" id="SSF53474">
    <property type="entry name" value="alpha/beta-Hydrolases"/>
    <property type="match status" value="1"/>
</dbReference>
<proteinExistence type="predicted"/>
<evidence type="ECO:0000256" key="1">
    <source>
        <dbReference type="ARBA" id="ARBA00022801"/>
    </source>
</evidence>
<dbReference type="Proteomes" id="UP001396334">
    <property type="component" value="Unassembled WGS sequence"/>
</dbReference>
<evidence type="ECO:0000313" key="4">
    <source>
        <dbReference type="Proteomes" id="UP001396334"/>
    </source>
</evidence>
<accession>A0ABR2QQ88</accession>
<name>A0ABR2QQ88_9ROSI</name>
<dbReference type="InterPro" id="IPR044819">
    <property type="entry name" value="OBL-like"/>
</dbReference>
<dbReference type="Gene3D" id="3.40.50.1820">
    <property type="entry name" value="alpha/beta hydrolase"/>
    <property type="match status" value="1"/>
</dbReference>
<dbReference type="CDD" id="cd00519">
    <property type="entry name" value="Lipase_3"/>
    <property type="match status" value="1"/>
</dbReference>
<comment type="caution">
    <text evidence="3">The sequence shown here is derived from an EMBL/GenBank/DDBJ whole genome shotgun (WGS) entry which is preliminary data.</text>
</comment>
<evidence type="ECO:0000259" key="2">
    <source>
        <dbReference type="Pfam" id="PF01764"/>
    </source>
</evidence>
<sequence length="470" mass="55087">MAGNENRFYDDCFIIRPEDASFFDLCGLLFSSKLGPRSFIDCPRQYYLKFVRRWIIFLSVLIQKLLHLMRGSLILGRNAIEMSLNLLSWNGGLFGFLFKLMTGRLVWHDKSSAEFKSMISFMDSRVELDNKIKPGDSKYKASIFVMSAKLSYENEARVKTIITEHWKMKFLKFYQFLNDFEDRITTQAFMMQDTHSNPNLIVVAFRGTEPLSPYDLRANIDLSWYELKGMGKGKTHSGFMKALGLQRNKGFPKELQQPTDRRQFAYYTLRRKLREVLQVNREARFILTGHSSGGALAILFASVLVLHEEEWLLERLEAVYTFGQPRVGDSKFGEFVDKNLSKFDVKYYRYVYNNDLVPRVPYDDSIFFFKHFGTCIFFNSRYKGKVLAEEPDKNFYPWIMTLPKMMDAVWEFIRSFILPYKYGPEYKETLLMRLTRIGGFVISGMSNHMPQDYVNSTRLGTLPPDQLKRD</sequence>
<keyword evidence="1" id="KW-0378">Hydrolase</keyword>
<feature type="domain" description="Fungal lipase-type" evidence="2">
    <location>
        <begin position="202"/>
        <end position="363"/>
    </location>
</feature>
<protein>
    <recommendedName>
        <fullName evidence="2">Fungal lipase-type domain-containing protein</fullName>
    </recommendedName>
</protein>
<reference evidence="3 4" key="1">
    <citation type="journal article" date="2024" name="G3 (Bethesda)">
        <title>Genome assembly of Hibiscus sabdariffa L. provides insights into metabolisms of medicinal natural products.</title>
        <authorList>
            <person name="Kim T."/>
        </authorList>
    </citation>
    <scope>NUCLEOTIDE SEQUENCE [LARGE SCALE GENOMIC DNA]</scope>
    <source>
        <strain evidence="3">TK-2024</strain>
        <tissue evidence="3">Old leaves</tissue>
    </source>
</reference>
<dbReference type="InterPro" id="IPR002921">
    <property type="entry name" value="Fungal_lipase-type"/>
</dbReference>
<organism evidence="3 4">
    <name type="scientific">Hibiscus sabdariffa</name>
    <name type="common">roselle</name>
    <dbReference type="NCBI Taxonomy" id="183260"/>
    <lineage>
        <taxon>Eukaryota</taxon>
        <taxon>Viridiplantae</taxon>
        <taxon>Streptophyta</taxon>
        <taxon>Embryophyta</taxon>
        <taxon>Tracheophyta</taxon>
        <taxon>Spermatophyta</taxon>
        <taxon>Magnoliopsida</taxon>
        <taxon>eudicotyledons</taxon>
        <taxon>Gunneridae</taxon>
        <taxon>Pentapetalae</taxon>
        <taxon>rosids</taxon>
        <taxon>malvids</taxon>
        <taxon>Malvales</taxon>
        <taxon>Malvaceae</taxon>
        <taxon>Malvoideae</taxon>
        <taxon>Hibiscus</taxon>
    </lineage>
</organism>
<gene>
    <name evidence="3" type="ORF">V6N11_060414</name>
</gene>
<dbReference type="PANTHER" id="PTHR46086">
    <property type="entry name" value="ALPHA/BETA-HYDROLASES SUPERFAMILY PROTEIN"/>
    <property type="match status" value="1"/>
</dbReference>
<dbReference type="Pfam" id="PF01764">
    <property type="entry name" value="Lipase_3"/>
    <property type="match status" value="1"/>
</dbReference>
<dbReference type="EMBL" id="JBBPBN010000034">
    <property type="protein sequence ID" value="KAK9002834.1"/>
    <property type="molecule type" value="Genomic_DNA"/>
</dbReference>
<dbReference type="InterPro" id="IPR029058">
    <property type="entry name" value="AB_hydrolase_fold"/>
</dbReference>
<dbReference type="PANTHER" id="PTHR46086:SF4">
    <property type="entry name" value="ALPHA_BETA-HYDROLASES SUPERFAMILY PROTEIN"/>
    <property type="match status" value="1"/>
</dbReference>
<evidence type="ECO:0000313" key="3">
    <source>
        <dbReference type="EMBL" id="KAK9002834.1"/>
    </source>
</evidence>
<keyword evidence="4" id="KW-1185">Reference proteome</keyword>